<dbReference type="GO" id="GO:0098855">
    <property type="term" value="C:HCN channel complex"/>
    <property type="evidence" value="ECO:0007669"/>
    <property type="project" value="TreeGrafter"/>
</dbReference>
<protein>
    <recommendedName>
        <fullName evidence="5">Palmitoyltransferase</fullName>
        <ecNumber evidence="5">2.3.1.225</ecNumber>
    </recommendedName>
</protein>
<dbReference type="AlphaFoldDB" id="A0AAN7QAY7"/>
<comment type="catalytic activity">
    <reaction evidence="5">
        <text>L-cysteinyl-[protein] + hexadecanoyl-CoA = S-hexadecanoyl-L-cysteinyl-[protein] + CoA</text>
        <dbReference type="Rhea" id="RHEA:36683"/>
        <dbReference type="Rhea" id="RHEA-COMP:10131"/>
        <dbReference type="Rhea" id="RHEA-COMP:11032"/>
        <dbReference type="ChEBI" id="CHEBI:29950"/>
        <dbReference type="ChEBI" id="CHEBI:57287"/>
        <dbReference type="ChEBI" id="CHEBI:57379"/>
        <dbReference type="ChEBI" id="CHEBI:74151"/>
        <dbReference type="EC" id="2.3.1.225"/>
    </reaction>
</comment>
<feature type="transmembrane region" description="Helical" evidence="5">
    <location>
        <begin position="179"/>
        <end position="202"/>
    </location>
</feature>
<name>A0AAN7QAY7_9COLE</name>
<reference evidence="8" key="1">
    <citation type="submission" date="2023-01" db="EMBL/GenBank/DDBJ databases">
        <title>Key to firefly adult light organ development and bioluminescence: homeobox transcription factors regulate luciferase expression and transportation to peroxisome.</title>
        <authorList>
            <person name="Fu X."/>
        </authorList>
    </citation>
    <scope>NUCLEOTIDE SEQUENCE [LARGE SCALE GENOMIC DNA]</scope>
</reference>
<dbReference type="InterPro" id="IPR001594">
    <property type="entry name" value="Palmitoyltrfase_DHHC"/>
</dbReference>
<dbReference type="InterPro" id="IPR051413">
    <property type="entry name" value="K/Na_HCN_channel"/>
</dbReference>
<keyword evidence="3 5" id="KW-1133">Transmembrane helix</keyword>
<dbReference type="Gene3D" id="2.60.120.10">
    <property type="entry name" value="Jelly Rolls"/>
    <property type="match status" value="1"/>
</dbReference>
<keyword evidence="2 5" id="KW-0812">Transmembrane</keyword>
<dbReference type="Proteomes" id="UP001353858">
    <property type="component" value="Unassembled WGS sequence"/>
</dbReference>
<feature type="transmembrane region" description="Helical" evidence="5">
    <location>
        <begin position="317"/>
        <end position="335"/>
    </location>
</feature>
<dbReference type="GO" id="GO:0005249">
    <property type="term" value="F:voltage-gated potassium channel activity"/>
    <property type="evidence" value="ECO:0007669"/>
    <property type="project" value="TreeGrafter"/>
</dbReference>
<comment type="caution">
    <text evidence="7">The sequence shown here is derived from an EMBL/GenBank/DDBJ whole genome shotgun (WGS) entry which is preliminary data.</text>
</comment>
<dbReference type="Pfam" id="PF01529">
    <property type="entry name" value="DHHC"/>
    <property type="match status" value="1"/>
</dbReference>
<comment type="caution">
    <text evidence="5">Lacks conserved residue(s) required for the propagation of feature annotation.</text>
</comment>
<feature type="domain" description="Cyclic nucleotide-binding" evidence="6">
    <location>
        <begin position="634"/>
        <end position="740"/>
    </location>
</feature>
<feature type="transmembrane region" description="Helical" evidence="5">
    <location>
        <begin position="531"/>
        <end position="553"/>
    </location>
</feature>
<comment type="subcellular location">
    <subcellularLocation>
        <location evidence="1">Membrane</location>
        <topology evidence="1">Multi-pass membrane protein</topology>
    </subcellularLocation>
</comment>
<feature type="transmembrane region" description="Helical" evidence="5">
    <location>
        <begin position="355"/>
        <end position="377"/>
    </location>
</feature>
<dbReference type="PANTHER" id="PTHR45689:SF14">
    <property type="entry name" value="CYCLIC NUCLEOTIDE-GATED CATION CHANNEL SUBUNIT A-LIKE PROTEIN"/>
    <property type="match status" value="1"/>
</dbReference>
<dbReference type="InterPro" id="IPR000595">
    <property type="entry name" value="cNMP-bd_dom"/>
</dbReference>
<evidence type="ECO:0000256" key="4">
    <source>
        <dbReference type="ARBA" id="ARBA00023136"/>
    </source>
</evidence>
<feature type="transmembrane region" description="Helical" evidence="5">
    <location>
        <begin position="143"/>
        <end position="163"/>
    </location>
</feature>
<keyword evidence="5" id="KW-0012">Acyltransferase</keyword>
<dbReference type="EMBL" id="JARPUR010000001">
    <property type="protein sequence ID" value="KAK4885905.1"/>
    <property type="molecule type" value="Genomic_DNA"/>
</dbReference>
<sequence length="772" mass="90262">MFVKDPCGIICVFVTYGAVFYADYVVIRWIVLQTMFDSLWGPFNAVVFNTIVFLLLMSHIRAVFSDPGVVPLPQNRVDFSDIHSAEAGCDHVDWTVCTRCEMYRPPRAHHCRICKRCIRRMDHHCPWINNCVGERNQKYFMQFLVYVGILSGYAIVLVVISWIKECPDCDSTVLLKQSRIMHCIILLLESALFGMFVAAILIDQLQAIFGDETAVEQVQQKGPYRAHKSKFALLSEFAKYGHECDMENELDELPHFLPGKSWYARLKRELMRFRMVSETNKRCTRHLRSQGAIAFEKHKHLKTYPYMVHPFSDARKYFECLMCFVLFIQFIMVPLDVSCYRKSENNIHTTILWKSIRMAMDILCLLDVCASFITGFFNEQKKQAELSPQKVAVKYCYSYFLIDLIASIPTHVEIIMDIENEDVIAILQLLSLLKLFRFQTFIKYCKNIEETFEIPYALYKIVMVCIITCLYYHFIACNVMLFRVYSMGLFSKNKINTRFERDLSYSRAYYKTLLMARVSSFRDRSTESLELAAIVFIWIISKILFILIIGKLMQVLKATTSSRQKYIEMVRQLRQFMGHRQLPEHMQRRLLTYYKFRFQKSYFRESEILSTISGQLRQEIVMHSCRKLVENVAFFNNIPFTLLARIVSCLRSEVFLVNDVIVRAATAGNSMFFIASGTVAVYTSSGREICHLEDGAHFGEIALVMRDELRVASVVAVDVCELYRLDRKEFVRAIHPYPDLLDNIQRIAADRMERTNMLDEHDRREMASKRLY</sequence>
<dbReference type="InterPro" id="IPR018490">
    <property type="entry name" value="cNMP-bd_dom_sf"/>
</dbReference>
<evidence type="ECO:0000256" key="1">
    <source>
        <dbReference type="ARBA" id="ARBA00004141"/>
    </source>
</evidence>
<evidence type="ECO:0000256" key="5">
    <source>
        <dbReference type="RuleBase" id="RU079119"/>
    </source>
</evidence>
<evidence type="ECO:0000256" key="2">
    <source>
        <dbReference type="ARBA" id="ARBA00022692"/>
    </source>
</evidence>
<dbReference type="PROSITE" id="PS50042">
    <property type="entry name" value="CNMP_BINDING_3"/>
    <property type="match status" value="1"/>
</dbReference>
<dbReference type="Gene3D" id="1.10.287.630">
    <property type="entry name" value="Helix hairpin bin"/>
    <property type="match status" value="1"/>
</dbReference>
<dbReference type="SUPFAM" id="SSF81324">
    <property type="entry name" value="Voltage-gated potassium channels"/>
    <property type="match status" value="1"/>
</dbReference>
<dbReference type="InterPro" id="IPR014710">
    <property type="entry name" value="RmlC-like_jellyroll"/>
</dbReference>
<gene>
    <name evidence="7" type="ORF">RN001_002176</name>
</gene>
<dbReference type="GO" id="GO:0003254">
    <property type="term" value="P:regulation of membrane depolarization"/>
    <property type="evidence" value="ECO:0007669"/>
    <property type="project" value="TreeGrafter"/>
</dbReference>
<dbReference type="PROSITE" id="PS50216">
    <property type="entry name" value="DHHC"/>
    <property type="match status" value="1"/>
</dbReference>
<keyword evidence="4 5" id="KW-0472">Membrane</keyword>
<evidence type="ECO:0000313" key="8">
    <source>
        <dbReference type="Proteomes" id="UP001353858"/>
    </source>
</evidence>
<dbReference type="CDD" id="cd00038">
    <property type="entry name" value="CAP_ED"/>
    <property type="match status" value="1"/>
</dbReference>
<organism evidence="7 8">
    <name type="scientific">Aquatica leii</name>
    <dbReference type="NCBI Taxonomy" id="1421715"/>
    <lineage>
        <taxon>Eukaryota</taxon>
        <taxon>Metazoa</taxon>
        <taxon>Ecdysozoa</taxon>
        <taxon>Arthropoda</taxon>
        <taxon>Hexapoda</taxon>
        <taxon>Insecta</taxon>
        <taxon>Pterygota</taxon>
        <taxon>Neoptera</taxon>
        <taxon>Endopterygota</taxon>
        <taxon>Coleoptera</taxon>
        <taxon>Polyphaga</taxon>
        <taxon>Elateriformia</taxon>
        <taxon>Elateroidea</taxon>
        <taxon>Lampyridae</taxon>
        <taxon>Luciolinae</taxon>
        <taxon>Aquatica</taxon>
    </lineage>
</organism>
<evidence type="ECO:0000256" key="3">
    <source>
        <dbReference type="ARBA" id="ARBA00022989"/>
    </source>
</evidence>
<dbReference type="SUPFAM" id="SSF51206">
    <property type="entry name" value="cAMP-binding domain-like"/>
    <property type="match status" value="1"/>
</dbReference>
<dbReference type="SMART" id="SM00100">
    <property type="entry name" value="cNMP"/>
    <property type="match status" value="1"/>
</dbReference>
<keyword evidence="5" id="KW-0808">Transferase</keyword>
<comment type="domain">
    <text evidence="5">The DHHC domain is required for palmitoyltransferase activity.</text>
</comment>
<accession>A0AAN7QAY7</accession>
<feature type="transmembrane region" description="Helical" evidence="5">
    <location>
        <begin position="457"/>
        <end position="482"/>
    </location>
</feature>
<feature type="transmembrane region" description="Helical" evidence="5">
    <location>
        <begin position="39"/>
        <end position="57"/>
    </location>
</feature>
<dbReference type="PANTHER" id="PTHR45689">
    <property type="entry name" value="I[[H]] CHANNEL, ISOFORM E"/>
    <property type="match status" value="1"/>
</dbReference>
<feature type="transmembrane region" description="Helical" evidence="5">
    <location>
        <begin position="7"/>
        <end position="27"/>
    </location>
</feature>
<dbReference type="EC" id="2.3.1.225" evidence="5"/>
<keyword evidence="8" id="KW-1185">Reference proteome</keyword>
<proteinExistence type="inferred from homology"/>
<evidence type="ECO:0000259" key="6">
    <source>
        <dbReference type="PROSITE" id="PS50042"/>
    </source>
</evidence>
<evidence type="ECO:0000313" key="7">
    <source>
        <dbReference type="EMBL" id="KAK4885905.1"/>
    </source>
</evidence>
<dbReference type="GO" id="GO:0035725">
    <property type="term" value="P:sodium ion transmembrane transport"/>
    <property type="evidence" value="ECO:0007669"/>
    <property type="project" value="TreeGrafter"/>
</dbReference>
<comment type="similarity">
    <text evidence="5">Belongs to the DHHC palmitoyltransferase family.</text>
</comment>
<dbReference type="Pfam" id="PF00027">
    <property type="entry name" value="cNMP_binding"/>
    <property type="match status" value="1"/>
</dbReference>
<dbReference type="Gene3D" id="1.10.287.70">
    <property type="match status" value="1"/>
</dbReference>
<dbReference type="GO" id="GO:0019706">
    <property type="term" value="F:protein-cysteine S-palmitoyltransferase activity"/>
    <property type="evidence" value="ECO:0007669"/>
    <property type="project" value="UniProtKB-EC"/>
</dbReference>